<evidence type="ECO:0000256" key="2">
    <source>
        <dbReference type="ARBA" id="ARBA00022617"/>
    </source>
</evidence>
<evidence type="ECO:0000256" key="4">
    <source>
        <dbReference type="ARBA" id="ARBA00022982"/>
    </source>
</evidence>
<dbReference type="RefSeq" id="WP_074652411.1">
    <property type="nucleotide sequence ID" value="NZ_FNSD01000001.1"/>
</dbReference>
<evidence type="ECO:0000259" key="7">
    <source>
        <dbReference type="PROSITE" id="PS51007"/>
    </source>
</evidence>
<dbReference type="Proteomes" id="UP000182409">
    <property type="component" value="Unassembled WGS sequence"/>
</dbReference>
<dbReference type="GO" id="GO:0046872">
    <property type="term" value="F:metal ion binding"/>
    <property type="evidence" value="ECO:0007669"/>
    <property type="project" value="UniProtKB-KW"/>
</dbReference>
<evidence type="ECO:0000256" key="1">
    <source>
        <dbReference type="ARBA" id="ARBA00022448"/>
    </source>
</evidence>
<proteinExistence type="predicted"/>
<organism evidence="8 9">
    <name type="scientific">Terriglobus roseus</name>
    <dbReference type="NCBI Taxonomy" id="392734"/>
    <lineage>
        <taxon>Bacteria</taxon>
        <taxon>Pseudomonadati</taxon>
        <taxon>Acidobacteriota</taxon>
        <taxon>Terriglobia</taxon>
        <taxon>Terriglobales</taxon>
        <taxon>Acidobacteriaceae</taxon>
        <taxon>Terriglobus</taxon>
    </lineage>
</organism>
<evidence type="ECO:0000256" key="6">
    <source>
        <dbReference type="PROSITE-ProRule" id="PRU00433"/>
    </source>
</evidence>
<dbReference type="InterPro" id="IPR051811">
    <property type="entry name" value="Cytochrome_c550/c551-like"/>
</dbReference>
<accession>A0A1H4JR20</accession>
<name>A0A1H4JR20_9BACT</name>
<sequence>MRGWNTSRSLRLRVAAAAVFLVPAGFALRGLAQHIETSTFNSSPVRPKEDSKLIARGKGIYEAKCQSCHAADLRGAAGPSILRSQGALTDKKGENITAIIQGQDPMFPNHKIAINTDESAAVATYMRSILALIGSQGRPPGDGTQKLNIVVGDASRGKQYFDAKCASCHSAEGDLKGYAKKVPDPKTLQAAWLRGTHLGVPQPPIKVTLTEGGKVTEGTLIHIDDFLVTLQPADGSVRTIRRNGDLPKVVVKDPLEAHRNLWPVTADNDIHDITAYLVTLK</sequence>
<keyword evidence="4" id="KW-0249">Electron transport</keyword>
<evidence type="ECO:0000256" key="3">
    <source>
        <dbReference type="ARBA" id="ARBA00022723"/>
    </source>
</evidence>
<dbReference type="GO" id="GO:0020037">
    <property type="term" value="F:heme binding"/>
    <property type="evidence" value="ECO:0007669"/>
    <property type="project" value="InterPro"/>
</dbReference>
<dbReference type="PANTHER" id="PTHR37823">
    <property type="entry name" value="CYTOCHROME C-553-LIKE"/>
    <property type="match status" value="1"/>
</dbReference>
<dbReference type="PANTHER" id="PTHR37823:SF1">
    <property type="entry name" value="CYTOCHROME C-553-LIKE"/>
    <property type="match status" value="1"/>
</dbReference>
<keyword evidence="1" id="KW-0813">Transport</keyword>
<feature type="domain" description="Cytochrome c" evidence="7">
    <location>
        <begin position="52"/>
        <end position="130"/>
    </location>
</feature>
<dbReference type="InterPro" id="IPR009056">
    <property type="entry name" value="Cyt_c-like_dom"/>
</dbReference>
<dbReference type="OrthoDB" id="232040at2"/>
<keyword evidence="2 6" id="KW-0349">Heme</keyword>
<dbReference type="Gene3D" id="1.10.760.10">
    <property type="entry name" value="Cytochrome c-like domain"/>
    <property type="match status" value="2"/>
</dbReference>
<dbReference type="InterPro" id="IPR036909">
    <property type="entry name" value="Cyt_c-like_dom_sf"/>
</dbReference>
<evidence type="ECO:0000313" key="8">
    <source>
        <dbReference type="EMBL" id="SEB48386.1"/>
    </source>
</evidence>
<dbReference type="EMBL" id="FNSD01000001">
    <property type="protein sequence ID" value="SEB48386.1"/>
    <property type="molecule type" value="Genomic_DNA"/>
</dbReference>
<dbReference type="PROSITE" id="PS51007">
    <property type="entry name" value="CYTC"/>
    <property type="match status" value="2"/>
</dbReference>
<dbReference type="GO" id="GO:0009055">
    <property type="term" value="F:electron transfer activity"/>
    <property type="evidence" value="ECO:0007669"/>
    <property type="project" value="InterPro"/>
</dbReference>
<keyword evidence="3 6" id="KW-0479">Metal-binding</keyword>
<dbReference type="AlphaFoldDB" id="A0A1H4JR20"/>
<keyword evidence="5 6" id="KW-0408">Iron</keyword>
<feature type="domain" description="Cytochrome c" evidence="7">
    <location>
        <begin position="152"/>
        <end position="281"/>
    </location>
</feature>
<protein>
    <submittedName>
        <fullName evidence="8">Cytochrome c oxidase cbb3-type subunit 3</fullName>
    </submittedName>
</protein>
<gene>
    <name evidence="8" type="ORF">SAMN05443244_0751</name>
</gene>
<reference evidence="8 9" key="1">
    <citation type="submission" date="2016-10" db="EMBL/GenBank/DDBJ databases">
        <authorList>
            <person name="de Groot N.N."/>
        </authorList>
    </citation>
    <scope>NUCLEOTIDE SEQUENCE [LARGE SCALE GENOMIC DNA]</scope>
    <source>
        <strain evidence="8 9">AB35.6</strain>
    </source>
</reference>
<dbReference type="SUPFAM" id="SSF46626">
    <property type="entry name" value="Cytochrome c"/>
    <property type="match status" value="2"/>
</dbReference>
<evidence type="ECO:0000256" key="5">
    <source>
        <dbReference type="ARBA" id="ARBA00023004"/>
    </source>
</evidence>
<dbReference type="Pfam" id="PF13442">
    <property type="entry name" value="Cytochrome_CBB3"/>
    <property type="match status" value="1"/>
</dbReference>
<dbReference type="Pfam" id="PF00034">
    <property type="entry name" value="Cytochrom_C"/>
    <property type="match status" value="1"/>
</dbReference>
<evidence type="ECO:0000313" key="9">
    <source>
        <dbReference type="Proteomes" id="UP000182409"/>
    </source>
</evidence>